<organism evidence="1 2">
    <name type="scientific">Metschnikowia aff. pulcherrima</name>
    <dbReference type="NCBI Taxonomy" id="2163413"/>
    <lineage>
        <taxon>Eukaryota</taxon>
        <taxon>Fungi</taxon>
        <taxon>Dikarya</taxon>
        <taxon>Ascomycota</taxon>
        <taxon>Saccharomycotina</taxon>
        <taxon>Pichiomycetes</taxon>
        <taxon>Metschnikowiaceae</taxon>
        <taxon>Metschnikowia</taxon>
    </lineage>
</organism>
<dbReference type="Proteomes" id="UP000292447">
    <property type="component" value="Chromosome II"/>
</dbReference>
<gene>
    <name evidence="1" type="ORF">METSCH_B06960</name>
</gene>
<accession>A0A4V1AE01</accession>
<sequence>MPIYPQNIGRNTTFVFHRIHRTFVRVVQDRISVSEYDGPSYRISDMYVVLGCTMQHWLTLSCLALTGPSKAASLNTNKIMIEYMIVSYNHNTTQNTEKNLQPIGKCRNLLTPLFQLSRSRQVLIDSVTLSINYRTRLHKASAAVGAVSKTKTAQKPQIAARP</sequence>
<proteinExistence type="predicted"/>
<name>A0A4V1AE01_9ASCO</name>
<protein>
    <submittedName>
        <fullName evidence="1">Uncharacterized protein</fullName>
    </submittedName>
</protein>
<keyword evidence="2" id="KW-1185">Reference proteome</keyword>
<dbReference type="EMBL" id="CP034457">
    <property type="protein sequence ID" value="QBM87493.1"/>
    <property type="molecule type" value="Genomic_DNA"/>
</dbReference>
<dbReference type="AlphaFoldDB" id="A0A4V1AE01"/>
<evidence type="ECO:0000313" key="2">
    <source>
        <dbReference type="Proteomes" id="UP000292447"/>
    </source>
</evidence>
<evidence type="ECO:0000313" key="1">
    <source>
        <dbReference type="EMBL" id="QBM87493.1"/>
    </source>
</evidence>
<reference evidence="2" key="1">
    <citation type="submission" date="2019-03" db="EMBL/GenBank/DDBJ databases">
        <title>Snf2 controls pulcherriminic acid biosynthesis and connects pigmentation and antifungal activity of the yeast Metschnikowia pulcherrima.</title>
        <authorList>
            <person name="Gore-Lloyd D."/>
            <person name="Sumann I."/>
            <person name="Brachmann A.O."/>
            <person name="Schneeberger K."/>
            <person name="Ortiz-Merino R.A."/>
            <person name="Moreno-Beltran M."/>
            <person name="Schlaefli M."/>
            <person name="Kirner P."/>
            <person name="Santos Kron A."/>
            <person name="Wolfe K.H."/>
            <person name="Piel J."/>
            <person name="Ahrens C.H."/>
            <person name="Henk D."/>
            <person name="Freimoser F.M."/>
        </authorList>
    </citation>
    <scope>NUCLEOTIDE SEQUENCE [LARGE SCALE GENOMIC DNA]</scope>
    <source>
        <strain evidence="2">APC 1.2</strain>
    </source>
</reference>